<dbReference type="InterPro" id="IPR051200">
    <property type="entry name" value="Host-pathogen_enzymatic-act"/>
</dbReference>
<dbReference type="InterPro" id="IPR013783">
    <property type="entry name" value="Ig-like_fold"/>
</dbReference>
<dbReference type="InterPro" id="IPR010221">
    <property type="entry name" value="VCBS_dom"/>
</dbReference>
<dbReference type="SUPFAM" id="SSF51004">
    <property type="entry name" value="C-terminal (heme d1) domain of cytochrome cd1-nitrite reductase"/>
    <property type="match status" value="4"/>
</dbReference>
<accession>A0A172UG50</accession>
<gene>
    <name evidence="4" type="ORF">A7U43_00925</name>
</gene>
<dbReference type="InterPro" id="IPR019405">
    <property type="entry name" value="Lactonase_7-beta_prop"/>
</dbReference>
<dbReference type="InterPro" id="IPR018391">
    <property type="entry name" value="PQQ_b-propeller_rpt"/>
</dbReference>
<keyword evidence="5" id="KW-1185">Reference proteome</keyword>
<feature type="region of interest" description="Disordered" evidence="2">
    <location>
        <begin position="36"/>
        <end position="143"/>
    </location>
</feature>
<dbReference type="KEGG" id="madi:A7U43_00925"/>
<name>A0A172UG50_9MYCO</name>
<evidence type="ECO:0000256" key="2">
    <source>
        <dbReference type="SAM" id="MobiDB-lite"/>
    </source>
</evidence>
<dbReference type="InterPro" id="IPR011044">
    <property type="entry name" value="Quino_amine_DH_bsu"/>
</dbReference>
<evidence type="ECO:0000256" key="1">
    <source>
        <dbReference type="ARBA" id="ARBA00022729"/>
    </source>
</evidence>
<dbReference type="InterPro" id="IPR015943">
    <property type="entry name" value="WD40/YVTN_repeat-like_dom_sf"/>
</dbReference>
<dbReference type="InterPro" id="IPR048433">
    <property type="entry name" value="YNCE-like_beta-prop"/>
</dbReference>
<feature type="domain" description="YNCE-like beta-propeller" evidence="3">
    <location>
        <begin position="383"/>
        <end position="473"/>
    </location>
</feature>
<dbReference type="Gene3D" id="2.130.10.10">
    <property type="entry name" value="YVTN repeat-like/Quinoprotein amine dehydrogenase"/>
    <property type="match status" value="7"/>
</dbReference>
<proteinExistence type="predicted"/>
<protein>
    <recommendedName>
        <fullName evidence="3">YNCE-like beta-propeller domain-containing protein</fullName>
    </recommendedName>
</protein>
<dbReference type="STRING" id="1682113.A7U43_00925"/>
<feature type="compositionally biased region" description="Low complexity" evidence="2">
    <location>
        <begin position="42"/>
        <end position="57"/>
    </location>
</feature>
<dbReference type="SMART" id="SM00320">
    <property type="entry name" value="WD40"/>
    <property type="match status" value="6"/>
</dbReference>
<dbReference type="InterPro" id="IPR011048">
    <property type="entry name" value="Haem_d1_sf"/>
</dbReference>
<dbReference type="PANTHER" id="PTHR47197">
    <property type="entry name" value="PROTEIN NIRF"/>
    <property type="match status" value="1"/>
</dbReference>
<dbReference type="NCBIfam" id="TIGR02276">
    <property type="entry name" value="beta_rpt_yvtn"/>
    <property type="match status" value="7"/>
</dbReference>
<dbReference type="SUPFAM" id="SSF69304">
    <property type="entry name" value="Tricorn protease N-terminal domain"/>
    <property type="match status" value="1"/>
</dbReference>
<dbReference type="EMBL" id="CP015596">
    <property type="protein sequence ID" value="ANE78086.1"/>
    <property type="molecule type" value="Genomic_DNA"/>
</dbReference>
<dbReference type="SUPFAM" id="SSF50969">
    <property type="entry name" value="YVTN repeat-like/Quinoprotein amine dehydrogenase"/>
    <property type="match status" value="1"/>
</dbReference>
<dbReference type="Pfam" id="PF17963">
    <property type="entry name" value="Big_9"/>
    <property type="match status" value="5"/>
</dbReference>
<evidence type="ECO:0000313" key="5">
    <source>
        <dbReference type="Proteomes" id="UP000077143"/>
    </source>
</evidence>
<keyword evidence="1" id="KW-0732">Signal</keyword>
<dbReference type="Pfam" id="PF21783">
    <property type="entry name" value="YNCE"/>
    <property type="match status" value="1"/>
</dbReference>
<dbReference type="InterPro" id="IPR001680">
    <property type="entry name" value="WD40_rpt"/>
</dbReference>
<dbReference type="OrthoDB" id="4653451at2"/>
<dbReference type="SMART" id="SM00564">
    <property type="entry name" value="PQQ"/>
    <property type="match status" value="5"/>
</dbReference>
<evidence type="ECO:0000313" key="4">
    <source>
        <dbReference type="EMBL" id="ANE78086.1"/>
    </source>
</evidence>
<dbReference type="Gene3D" id="2.60.40.10">
    <property type="entry name" value="Immunoglobulins"/>
    <property type="match status" value="1"/>
</dbReference>
<organism evidence="4 5">
    <name type="scientific">Mycobacterium adipatum</name>
    <dbReference type="NCBI Taxonomy" id="1682113"/>
    <lineage>
        <taxon>Bacteria</taxon>
        <taxon>Bacillati</taxon>
        <taxon>Actinomycetota</taxon>
        <taxon>Actinomycetes</taxon>
        <taxon>Mycobacteriales</taxon>
        <taxon>Mycobacteriaceae</taxon>
        <taxon>Mycobacterium</taxon>
    </lineage>
</organism>
<dbReference type="GO" id="GO:0005975">
    <property type="term" value="P:carbohydrate metabolic process"/>
    <property type="evidence" value="ECO:0007669"/>
    <property type="project" value="UniProtKB-ARBA"/>
</dbReference>
<dbReference type="Pfam" id="PF10282">
    <property type="entry name" value="Lactonase"/>
    <property type="match status" value="1"/>
</dbReference>
<sequence length="2035" mass="207049">MPHRDTPYARQIGRVGALAVALGVGFAIGSPIAWAKPEPNEASASSDGAGSATPDAAESASGTPTSGTKDDPNPAADPAEPKAIPQTAETETGLSEPTSMSSSTRAGKRGIRTAAEPKVRAALAEEDTEAEPEPPAIEVQDRPPTRVEPAAPALAPVATLPEPELKAAEADLVATDTAAIMASPLSALDTGQTNPVEDPMIWVLAAAARREVGANAGGANLAPIIGTPVIGTPDPTSGAVTGLLVATDPENKKLTYTVTSAPAGLIFNTKTAAFSYTPTAAQRVQAALTPQADTVALAVTVSDGTNTVPATINVPIAAAPVFNLGQVEVGSGASGVAVTDTRAYVTNRNDGTVTVINTLDRTVVATIAVGSLPMNVAVTPDGSKVYVSNSGSDTVSVIDSATNTVVATVAVGDHPYGITLSPNGKTLYVANANDGTVTKIDTVTNKVSGTVRNAGEIPYNIVVSPDGKKVFVVNSAADYVTVFTASGSTATRIPVETGRLSYAVAVSPDGTRLYVAGFSDGKVTVFDTARYAVIDTFTVNGKPTGISFNKDGSLLLVTTNDGNVQVRDTTTSTVLTTLTISPAAMGTEGSMPHIAVSPDGMQAYITDSNSALLRVVSLVPANAKPTASIGALSAPDSVTGTVRGSVGAADADHDTLRLTASTPAKGRVVLTADGSFAYTPTAAARHAASVPGADTTDSFAITVSDGRRGVTTVWVTVNILPANSVPSAKLTTGKPNSSTGLVTGTVKGTDSDKDALSYSVTSGTDKGTVSVDARGKFTFTPTAAARHAAAATAATSADRETTLTITVSDGHGGEVEVPVKVAIGPANQKPTAVTTSAQPAHAVTGVVTGALTATDADGDGLTFSAPVTTKKGSVLVNADGTFTYTPSAAALAAAQAPKASLATKTDSFKVTVADSHGGATTAIVSVRMVPNRAPVINAPAVGNPNGAGVLTGRITATDPDGDKLTYSGSTTTAKGTVTVRTDGTFTYTPTATARLNAATASGPVTDTFMVSVSDAFGGSATVAVTTTVDPAKTILAGSVTVGNGASTVALKPDGTRAYVANYHDGTITVVNTATNKTVGSAIKIGALPQALAVSADGTRLYVAGIDTASNTGKVTVINTVTNKVFGPAVTIGSYPTGIVVSPDGSRIYVTDGPSNTVTVVDTATRTMLGTAITVGSFPTGIALSPNGTRAYVSNGGSNTVTVIDTRSGAVVGTPIAVGTLPSAIAVNATGTRAYVTNASSKTVTVIDTLTNAVVGSPITVNINPLSITVTPDGAFLHIGGNDGSLVTVSTATGLIIGTPLQAGSSLLSHSVSPDGTKIYAPDGLSSLTVIALSSTVGAPVAPTAPPPGTTGTNGAVTGTLGVTDTGKLTFTVAQKPALGTVTVKADGTYVYTPTAAARRYAATAPVTDTFTVNATNTRGVTTSSTVTVNVAPAAQAPVPPTLEATVSGYSTPYDVHNPYYTITNPSSYYAYTLNANRTLSGSSYLSLSVLDTRYNTLVGTPLQISFDVGGAALIPNGRYLYISDNNDAVRVVDTANNSVVATIPVALGPRDVVASPDSTRVYVAHYYGYGGYELKSVSVLDANAKTVIGSPIPVSIVPRQLVVSPDSRRLYVLDGLSGYVSVIDTFSRTVTGTISVGAFDEVQISSDGSRMYLGSITSTKVQVLDTTATVPSVLAPISVPGNNYAAEMALSPDGRRLYVAMATGRLSVIDTATRTVVANADYGGNPTLMTITPDGSRIFVVSTVVDAKGSHSLLSTYDAGSNTLIRASIDVGFLPTSMTLSTDGSRLYVADPATNNLYVIDTGKPGIAAQAPASTADLYAELRRLTDWPWSKTGVATQVVNSNVDQKSKLIVYLGGTHFDPTGDRYWTRNIAQYIGLTDSKVVAEIKDKLANLPPDTEVMLVGYSQGGLDAQNLAADWATKGLAGKVTTVVAFGSPINTAPTPNPNAYHSIFIRAHGDPVPEFDAFNEYLHRIAHDALGHIYLTDADTGKGGADLHADPQTYINIGKKFDSASVNTPWFLLIKSDLAKFRGTLVL</sequence>
<dbReference type="PANTHER" id="PTHR47197:SF3">
    <property type="entry name" value="DIHYDRO-HEME D1 DEHYDROGENASE"/>
    <property type="match status" value="1"/>
</dbReference>
<dbReference type="Gene3D" id="3.40.50.1820">
    <property type="entry name" value="alpha/beta hydrolase"/>
    <property type="match status" value="1"/>
</dbReference>
<dbReference type="InterPro" id="IPR029058">
    <property type="entry name" value="AB_hydrolase_fold"/>
</dbReference>
<feature type="compositionally biased region" description="Polar residues" evidence="2">
    <location>
        <begin position="87"/>
        <end position="105"/>
    </location>
</feature>
<dbReference type="RefSeq" id="WP_067990046.1">
    <property type="nucleotide sequence ID" value="NZ_CP015596.1"/>
</dbReference>
<dbReference type="Proteomes" id="UP000077143">
    <property type="component" value="Chromosome"/>
</dbReference>
<dbReference type="InterPro" id="IPR011964">
    <property type="entry name" value="YVTN_b-propeller_repeat"/>
</dbReference>
<reference evidence="4 5" key="1">
    <citation type="submission" date="2016-05" db="EMBL/GenBank/DDBJ databases">
        <title>Complete genome sequence of a phthalic acid esters degrading Mycobacterium sp. YC-RL4.</title>
        <authorList>
            <person name="Ren L."/>
            <person name="Fan S."/>
            <person name="Ruth N."/>
            <person name="Jia Y."/>
            <person name="Wang J."/>
            <person name="Qiao C."/>
        </authorList>
    </citation>
    <scope>NUCLEOTIDE SEQUENCE [LARGE SCALE GENOMIC DNA]</scope>
    <source>
        <strain evidence="4 5">YC-RL4</strain>
    </source>
</reference>
<dbReference type="NCBIfam" id="TIGR01965">
    <property type="entry name" value="VCBS_repeat"/>
    <property type="match status" value="5"/>
</dbReference>
<evidence type="ECO:0000259" key="3">
    <source>
        <dbReference type="Pfam" id="PF21783"/>
    </source>
</evidence>